<evidence type="ECO:0000313" key="1">
    <source>
        <dbReference type="EMBL" id="KAJ9118548.1"/>
    </source>
</evidence>
<keyword evidence="2" id="KW-1185">Reference proteome</keyword>
<evidence type="ECO:0000313" key="2">
    <source>
        <dbReference type="Proteomes" id="UP001243375"/>
    </source>
</evidence>
<reference evidence="1" key="1">
    <citation type="submission" date="2023-04" db="EMBL/GenBank/DDBJ databases">
        <title>Draft Genome sequencing of Naganishia species isolated from polar environments using Oxford Nanopore Technology.</title>
        <authorList>
            <person name="Leo P."/>
            <person name="Venkateswaran K."/>
        </authorList>
    </citation>
    <scope>NUCLEOTIDE SEQUENCE</scope>
    <source>
        <strain evidence="1">MNA-CCFEE 5425</strain>
    </source>
</reference>
<dbReference type="EMBL" id="JASBWU010000010">
    <property type="protein sequence ID" value="KAJ9118548.1"/>
    <property type="molecule type" value="Genomic_DNA"/>
</dbReference>
<comment type="caution">
    <text evidence="1">The sequence shown here is derived from an EMBL/GenBank/DDBJ whole genome shotgun (WGS) entry which is preliminary data.</text>
</comment>
<name>A0ACC2X4B0_9TREE</name>
<sequence length="698" mass="78863">MSDFGSPSPGKRKIDEGYSPDSPLHPTHRSLIRAHLENTSLGTDIVSLRARISQLEANLTAKTAENARLGKEHSEISRAWLDVVQGEDSVRKEVEEEKAKLKRSEREWMGKLKTAEEGRYAVQARLEAVERERERERGEAKNREELVRQQLQRSERDLKRANEVQAQVRALEDQLESKERELEDVRSLLSSSNGSTSSSSDHLRGELKRQSTLLATLEKTNVQLSRECQELRLRRDNVESLEQEVKSFAKRAKAAEDRAQIAMEQLDHSRRELDSLTMTVPPTSDDNTTLSISEALSLRHKYTTLSASHSQCSSQIAHLNAQNAELAHRLGEVSRESLTRIGELEERLTGAERECRWEHGRREAVERKLLVARKELEQLRTAGSHSSHGMNTNDSQSGSGDPSVRVKELEEQLEEYRGIIDAFQQEEAEMKDRIAADQGWVKKCDYEQAQAEIRSLQAELAEAKETSTAQTSHISTLERHLADYELRVGSGEYNTRIWRAVEFSGNPAAKDYAIRKETLEKLRGENGALLAQIRELEGKVAVAGNAAAVSGGHAGTVPRETYDRLKEEYEEKERGHAKRLQRLKEIFGMKSKEFLEAVFSLLGWRIKFDENGTDVRLQSMYAPKGKNGLTLKFSSQGGHFGTMQMMGAMAKGLGDVRVYWVEQRQSIPGFLAQVTLEMFEKTTFGRAAGYVPYDEAEE</sequence>
<proteinExistence type="predicted"/>
<protein>
    <submittedName>
        <fullName evidence="1">Uncharacterized protein</fullName>
    </submittedName>
</protein>
<gene>
    <name evidence="1" type="ORF">QFC22_003768</name>
</gene>
<organism evidence="1 2">
    <name type="scientific">Naganishia vaughanmartiniae</name>
    <dbReference type="NCBI Taxonomy" id="1424756"/>
    <lineage>
        <taxon>Eukaryota</taxon>
        <taxon>Fungi</taxon>
        <taxon>Dikarya</taxon>
        <taxon>Basidiomycota</taxon>
        <taxon>Agaricomycotina</taxon>
        <taxon>Tremellomycetes</taxon>
        <taxon>Filobasidiales</taxon>
        <taxon>Filobasidiaceae</taxon>
        <taxon>Naganishia</taxon>
    </lineage>
</organism>
<accession>A0ACC2X4B0</accession>
<dbReference type="Proteomes" id="UP001243375">
    <property type="component" value="Unassembled WGS sequence"/>
</dbReference>